<dbReference type="RefSeq" id="WP_017046131.1">
    <property type="nucleotide sequence ID" value="NZ_AJYS02000171.1"/>
</dbReference>
<name>A0A853R5M2_9VIBR</name>
<organism evidence="1 2">
    <name type="scientific">Vibrio ordalii FS-238</name>
    <dbReference type="NCBI Taxonomy" id="617133"/>
    <lineage>
        <taxon>Bacteria</taxon>
        <taxon>Pseudomonadati</taxon>
        <taxon>Pseudomonadota</taxon>
        <taxon>Gammaproteobacteria</taxon>
        <taxon>Vibrionales</taxon>
        <taxon>Vibrionaceae</taxon>
        <taxon>Vibrio</taxon>
    </lineage>
</organism>
<evidence type="ECO:0000313" key="1">
    <source>
        <dbReference type="EMBL" id="OEE36511.1"/>
    </source>
</evidence>
<dbReference type="EMBL" id="AJYS02000171">
    <property type="protein sequence ID" value="OEE36511.1"/>
    <property type="molecule type" value="Genomic_DNA"/>
</dbReference>
<dbReference type="Proteomes" id="UP000094808">
    <property type="component" value="Unassembled WGS sequence"/>
</dbReference>
<protein>
    <submittedName>
        <fullName evidence="1">Uncharacterized protein</fullName>
    </submittedName>
</protein>
<keyword evidence="2" id="KW-1185">Reference proteome</keyword>
<proteinExistence type="predicted"/>
<comment type="caution">
    <text evidence="1">The sequence shown here is derived from an EMBL/GenBank/DDBJ whole genome shotgun (WGS) entry which is preliminary data.</text>
</comment>
<sequence length="138" mass="15792">MSNGSNSWGVSFSRIAWLESAIQTHGNVIRYSRHDDIIMEFERKDGSSITLICLDEYTLGEAAVHRVLQEFPDINYISVGGNWNGYTIEAKQLCLSKNIGLFNSSELTGALWKNEFWLYHQKDDKGNPVYPYKKQQPV</sequence>
<evidence type="ECO:0000313" key="2">
    <source>
        <dbReference type="Proteomes" id="UP000094808"/>
    </source>
</evidence>
<accession>A0A853R5M2</accession>
<gene>
    <name evidence="1" type="ORF">A1QS_16420</name>
</gene>
<reference evidence="1 2" key="1">
    <citation type="journal article" date="2012" name="Science">
        <title>Ecological populations of bacteria act as socially cohesive units of antibiotic production and resistance.</title>
        <authorList>
            <person name="Cordero O.X."/>
            <person name="Wildschutte H."/>
            <person name="Kirkup B."/>
            <person name="Proehl S."/>
            <person name="Ngo L."/>
            <person name="Hussain F."/>
            <person name="Le Roux F."/>
            <person name="Mincer T."/>
            <person name="Polz M.F."/>
        </authorList>
    </citation>
    <scope>NUCLEOTIDE SEQUENCE [LARGE SCALE GENOMIC DNA]</scope>
    <source>
        <strain evidence="1 2">FS-238</strain>
    </source>
</reference>
<dbReference type="AlphaFoldDB" id="A0A853R5M2"/>